<proteinExistence type="predicted"/>
<protein>
    <recommendedName>
        <fullName evidence="6">THAP-type domain-containing protein</fullName>
    </recommendedName>
</protein>
<evidence type="ECO:0000256" key="5">
    <source>
        <dbReference type="PROSITE-ProRule" id="PRU00309"/>
    </source>
</evidence>
<accession>A0A151ITX0</accession>
<keyword evidence="1" id="KW-0479">Metal-binding</keyword>
<evidence type="ECO:0000259" key="6">
    <source>
        <dbReference type="PROSITE" id="PS50950"/>
    </source>
</evidence>
<evidence type="ECO:0000256" key="4">
    <source>
        <dbReference type="ARBA" id="ARBA00023125"/>
    </source>
</evidence>
<dbReference type="EMBL" id="KQ980972">
    <property type="protein sequence ID" value="KYN10899.1"/>
    <property type="molecule type" value="Genomic_DNA"/>
</dbReference>
<organism evidence="7 8">
    <name type="scientific">Trachymyrmex cornetzi</name>
    <dbReference type="NCBI Taxonomy" id="471704"/>
    <lineage>
        <taxon>Eukaryota</taxon>
        <taxon>Metazoa</taxon>
        <taxon>Ecdysozoa</taxon>
        <taxon>Arthropoda</taxon>
        <taxon>Hexapoda</taxon>
        <taxon>Insecta</taxon>
        <taxon>Pterygota</taxon>
        <taxon>Neoptera</taxon>
        <taxon>Endopterygota</taxon>
        <taxon>Hymenoptera</taxon>
        <taxon>Apocrita</taxon>
        <taxon>Aculeata</taxon>
        <taxon>Formicoidea</taxon>
        <taxon>Formicidae</taxon>
        <taxon>Myrmicinae</taxon>
        <taxon>Trachymyrmex</taxon>
    </lineage>
</organism>
<keyword evidence="2 5" id="KW-0863">Zinc-finger</keyword>
<evidence type="ECO:0000256" key="3">
    <source>
        <dbReference type="ARBA" id="ARBA00022833"/>
    </source>
</evidence>
<dbReference type="GO" id="GO:0008270">
    <property type="term" value="F:zinc ion binding"/>
    <property type="evidence" value="ECO:0007669"/>
    <property type="project" value="UniProtKB-KW"/>
</dbReference>
<evidence type="ECO:0000313" key="7">
    <source>
        <dbReference type="EMBL" id="KYN10899.1"/>
    </source>
</evidence>
<sequence>MPSYCSAYKCSNNSDQGYALVRYPRDETLKRKWIAAVGRGKNWSPSSSQKLCEVNSYV</sequence>
<dbReference type="SUPFAM" id="SSF57716">
    <property type="entry name" value="Glucocorticoid receptor-like (DNA-binding domain)"/>
    <property type="match status" value="1"/>
</dbReference>
<dbReference type="Pfam" id="PF05485">
    <property type="entry name" value="THAP"/>
    <property type="match status" value="1"/>
</dbReference>
<dbReference type="InterPro" id="IPR052224">
    <property type="entry name" value="THAP_domain_protein"/>
</dbReference>
<dbReference type="PANTHER" id="PTHR46927">
    <property type="entry name" value="AGAP005574-PA"/>
    <property type="match status" value="1"/>
</dbReference>
<feature type="domain" description="THAP-type" evidence="6">
    <location>
        <begin position="1"/>
        <end position="58"/>
    </location>
</feature>
<evidence type="ECO:0000256" key="1">
    <source>
        <dbReference type="ARBA" id="ARBA00022723"/>
    </source>
</evidence>
<evidence type="ECO:0000256" key="2">
    <source>
        <dbReference type="ARBA" id="ARBA00022771"/>
    </source>
</evidence>
<dbReference type="AlphaFoldDB" id="A0A151ITX0"/>
<dbReference type="GO" id="GO:0003677">
    <property type="term" value="F:DNA binding"/>
    <property type="evidence" value="ECO:0007669"/>
    <property type="project" value="UniProtKB-UniRule"/>
</dbReference>
<reference evidence="7 8" key="1">
    <citation type="submission" date="2015-09" db="EMBL/GenBank/DDBJ databases">
        <title>Trachymyrmex cornetzi WGS genome.</title>
        <authorList>
            <person name="Nygaard S."/>
            <person name="Hu H."/>
            <person name="Boomsma J."/>
            <person name="Zhang G."/>
        </authorList>
    </citation>
    <scope>NUCLEOTIDE SEQUENCE [LARGE SCALE GENOMIC DNA]</scope>
    <source>
        <strain evidence="7">Tcor2-1</strain>
        <tissue evidence="7">Whole body</tissue>
    </source>
</reference>
<name>A0A151ITX0_9HYME</name>
<dbReference type="InterPro" id="IPR006612">
    <property type="entry name" value="THAP_Znf"/>
</dbReference>
<gene>
    <name evidence="7" type="ORF">ALC57_16963</name>
</gene>
<evidence type="ECO:0000313" key="8">
    <source>
        <dbReference type="Proteomes" id="UP000078492"/>
    </source>
</evidence>
<keyword evidence="3" id="KW-0862">Zinc</keyword>
<keyword evidence="8" id="KW-1185">Reference proteome</keyword>
<keyword evidence="4 5" id="KW-0238">DNA-binding</keyword>
<dbReference type="PANTHER" id="PTHR46927:SF2">
    <property type="entry name" value="THAP DOMAIN-CONTAINING PROTEIN 8"/>
    <property type="match status" value="1"/>
</dbReference>
<dbReference type="Proteomes" id="UP000078492">
    <property type="component" value="Unassembled WGS sequence"/>
</dbReference>
<dbReference type="PROSITE" id="PS50950">
    <property type="entry name" value="ZF_THAP"/>
    <property type="match status" value="1"/>
</dbReference>